<dbReference type="AlphaFoldDB" id="A0A4R2LXW5"/>
<reference evidence="2 3" key="1">
    <citation type="submission" date="2019-03" db="EMBL/GenBank/DDBJ databases">
        <title>Genomic Encyclopedia of Type Strains, Phase IV (KMG-IV): sequencing the most valuable type-strain genomes for metagenomic binning, comparative biology and taxonomic classification.</title>
        <authorList>
            <person name="Goeker M."/>
        </authorList>
    </citation>
    <scope>NUCLEOTIDE SEQUENCE [LARGE SCALE GENOMIC DNA]</scope>
    <source>
        <strain evidence="2 3">DSM 28559</strain>
    </source>
</reference>
<dbReference type="OrthoDB" id="5244042at2"/>
<sequence>MESKILAGLSFDPGILIIGMFILMLLMLIYIYTLHRKQNQLDKKYRAFMRGGRGAKSLDEALQNKMQSLNKITDVNDSLNDRITRLEKSMGRSYQKMGIVKYDAFKEMGGKLSFACALLNDRDDGFIINSIHSKDGCYNYIKEIIKGESYIPLGDEEAEALEQAKQYGMGNE</sequence>
<dbReference type="Proteomes" id="UP000295711">
    <property type="component" value="Unassembled WGS sequence"/>
</dbReference>
<organism evidence="2 3">
    <name type="scientific">Frisingicoccus caecimuris</name>
    <dbReference type="NCBI Taxonomy" id="1796636"/>
    <lineage>
        <taxon>Bacteria</taxon>
        <taxon>Bacillati</taxon>
        <taxon>Bacillota</taxon>
        <taxon>Clostridia</taxon>
        <taxon>Lachnospirales</taxon>
        <taxon>Lachnospiraceae</taxon>
        <taxon>Frisingicoccus</taxon>
    </lineage>
</organism>
<name>A0A4R2LXW5_9FIRM</name>
<dbReference type="InterPro" id="IPR027981">
    <property type="entry name" value="DUF4446"/>
</dbReference>
<keyword evidence="1" id="KW-0812">Transmembrane</keyword>
<feature type="transmembrane region" description="Helical" evidence="1">
    <location>
        <begin position="15"/>
        <end position="34"/>
    </location>
</feature>
<accession>A0A4R2LXW5</accession>
<evidence type="ECO:0000256" key="1">
    <source>
        <dbReference type="SAM" id="Phobius"/>
    </source>
</evidence>
<protein>
    <submittedName>
        <fullName evidence="2">Uncharacterized protein DUF4446</fullName>
    </submittedName>
</protein>
<keyword evidence="1" id="KW-0472">Membrane</keyword>
<dbReference type="Pfam" id="PF14584">
    <property type="entry name" value="DUF4446"/>
    <property type="match status" value="1"/>
</dbReference>
<keyword evidence="1" id="KW-1133">Transmembrane helix</keyword>
<comment type="caution">
    <text evidence="2">The sequence shown here is derived from an EMBL/GenBank/DDBJ whole genome shotgun (WGS) entry which is preliminary data.</text>
</comment>
<gene>
    <name evidence="2" type="ORF">EV212_104230</name>
</gene>
<evidence type="ECO:0000313" key="3">
    <source>
        <dbReference type="Proteomes" id="UP000295711"/>
    </source>
</evidence>
<dbReference type="RefSeq" id="WP_132090588.1">
    <property type="nucleotide sequence ID" value="NZ_JANKAQ010000004.1"/>
</dbReference>
<evidence type="ECO:0000313" key="2">
    <source>
        <dbReference type="EMBL" id="TCO85173.1"/>
    </source>
</evidence>
<proteinExistence type="predicted"/>
<dbReference type="EMBL" id="SLXA01000004">
    <property type="protein sequence ID" value="TCO85173.1"/>
    <property type="molecule type" value="Genomic_DNA"/>
</dbReference>
<keyword evidence="3" id="KW-1185">Reference proteome</keyword>